<feature type="region of interest" description="Disordered" evidence="1">
    <location>
        <begin position="1"/>
        <end position="28"/>
    </location>
</feature>
<gene>
    <name evidence="2" type="ORF">HD556DRAFT_1313657</name>
</gene>
<comment type="caution">
    <text evidence="2">The sequence shown here is derived from an EMBL/GenBank/DDBJ whole genome shotgun (WGS) entry which is preliminary data.</text>
</comment>
<feature type="region of interest" description="Disordered" evidence="1">
    <location>
        <begin position="103"/>
        <end position="169"/>
    </location>
</feature>
<dbReference type="GeneID" id="64594598"/>
<evidence type="ECO:0000256" key="1">
    <source>
        <dbReference type="SAM" id="MobiDB-lite"/>
    </source>
</evidence>
<feature type="region of interest" description="Disordered" evidence="1">
    <location>
        <begin position="248"/>
        <end position="336"/>
    </location>
</feature>
<reference evidence="2" key="1">
    <citation type="journal article" date="2020" name="New Phytol.">
        <title>Comparative genomics reveals dynamic genome evolution in host specialist ectomycorrhizal fungi.</title>
        <authorList>
            <person name="Lofgren L.A."/>
            <person name="Nguyen N.H."/>
            <person name="Vilgalys R."/>
            <person name="Ruytinx J."/>
            <person name="Liao H.L."/>
            <person name="Branco S."/>
            <person name="Kuo A."/>
            <person name="LaButti K."/>
            <person name="Lipzen A."/>
            <person name="Andreopoulos W."/>
            <person name="Pangilinan J."/>
            <person name="Riley R."/>
            <person name="Hundley H."/>
            <person name="Na H."/>
            <person name="Barry K."/>
            <person name="Grigoriev I.V."/>
            <person name="Stajich J.E."/>
            <person name="Kennedy P.G."/>
        </authorList>
    </citation>
    <scope>NUCLEOTIDE SEQUENCE</scope>
    <source>
        <strain evidence="2">S12</strain>
    </source>
</reference>
<protein>
    <submittedName>
        <fullName evidence="2">Uncharacterized protein</fullName>
    </submittedName>
</protein>
<feature type="compositionally biased region" description="Low complexity" evidence="1">
    <location>
        <begin position="263"/>
        <end position="296"/>
    </location>
</feature>
<dbReference type="EMBL" id="JABBWE010000096">
    <property type="protein sequence ID" value="KAG1786212.1"/>
    <property type="molecule type" value="Genomic_DNA"/>
</dbReference>
<keyword evidence="3" id="KW-1185">Reference proteome</keyword>
<dbReference type="AlphaFoldDB" id="A0A9P7ADQ2"/>
<evidence type="ECO:0000313" key="2">
    <source>
        <dbReference type="EMBL" id="KAG1786212.1"/>
    </source>
</evidence>
<feature type="compositionally biased region" description="Acidic residues" evidence="1">
    <location>
        <begin position="10"/>
        <end position="26"/>
    </location>
</feature>
<dbReference type="RefSeq" id="XP_041153674.1">
    <property type="nucleotide sequence ID" value="XM_041300834.1"/>
</dbReference>
<dbReference type="Proteomes" id="UP000719766">
    <property type="component" value="Unassembled WGS sequence"/>
</dbReference>
<evidence type="ECO:0000313" key="3">
    <source>
        <dbReference type="Proteomes" id="UP000719766"/>
    </source>
</evidence>
<accession>A0A9P7ADQ2</accession>
<proteinExistence type="predicted"/>
<sequence>MTARRQYVEIDTEEDMDEDADEEDAMEPSRTSTAAVAALPITSGPDLMEDEFANPMAVVWAPRCGQCVARDLICRQGYHKDHSGKLRICALCSRLKIRCGGKGSDAPRMKQKSVTARRVRSQYRRRRSPVADPPVHAPAVSEVEEEQPPMAQSQDRAEPALASTSNSELQDLRDEVAGLRATVEALLLQPDLRDEVAGLRATVEALLLQSLNGDRRLREREAAQDERAKLLADELEGLRRLVLSVTAQSTAETPPTNAHPGVQSPSAATAQPTPATEIQPSAAPSSVPSDDTSVQPAAQPEGTSTEAPLPLPNLPATPQAEVDCLPVVMKPDRDAD</sequence>
<dbReference type="OrthoDB" id="2690004at2759"/>
<organism evidence="2 3">
    <name type="scientific">Suillus plorans</name>
    <dbReference type="NCBI Taxonomy" id="116603"/>
    <lineage>
        <taxon>Eukaryota</taxon>
        <taxon>Fungi</taxon>
        <taxon>Dikarya</taxon>
        <taxon>Basidiomycota</taxon>
        <taxon>Agaricomycotina</taxon>
        <taxon>Agaricomycetes</taxon>
        <taxon>Agaricomycetidae</taxon>
        <taxon>Boletales</taxon>
        <taxon>Suillineae</taxon>
        <taxon>Suillaceae</taxon>
        <taxon>Suillus</taxon>
    </lineage>
</organism>
<name>A0A9P7ADQ2_9AGAM</name>
<feature type="compositionally biased region" description="Basic residues" evidence="1">
    <location>
        <begin position="109"/>
        <end position="128"/>
    </location>
</feature>